<reference evidence="2" key="1">
    <citation type="submission" date="2016-03" db="EMBL/GenBank/DDBJ databases">
        <authorList>
            <person name="Guldener U."/>
        </authorList>
    </citation>
    <scope>NUCLEOTIDE SEQUENCE [LARGE SCALE GENOMIC DNA]</scope>
</reference>
<sequence>MSITSAVTHLKLALSCDMQQKIVLGTSTVTYFKLAATYDVQPRHHFVIFYTLYPRPGSREVLLQISDAST</sequence>
<name>A0A1E1LX15_RHYSE</name>
<keyword evidence="2" id="KW-1185">Reference proteome</keyword>
<evidence type="ECO:0000313" key="2">
    <source>
        <dbReference type="Proteomes" id="UP000177625"/>
    </source>
</evidence>
<organism evidence="1 2">
    <name type="scientific">Rhynchosporium secalis</name>
    <name type="common">Barley scald fungus</name>
    <dbReference type="NCBI Taxonomy" id="38038"/>
    <lineage>
        <taxon>Eukaryota</taxon>
        <taxon>Fungi</taxon>
        <taxon>Dikarya</taxon>
        <taxon>Ascomycota</taxon>
        <taxon>Pezizomycotina</taxon>
        <taxon>Leotiomycetes</taxon>
        <taxon>Helotiales</taxon>
        <taxon>Ploettnerulaceae</taxon>
        <taxon>Rhynchosporium</taxon>
    </lineage>
</organism>
<evidence type="ECO:0000313" key="1">
    <source>
        <dbReference type="EMBL" id="CZT41386.1"/>
    </source>
</evidence>
<dbReference type="Proteomes" id="UP000177625">
    <property type="component" value="Unassembled WGS sequence"/>
</dbReference>
<dbReference type="EMBL" id="FJVC01000033">
    <property type="protein sequence ID" value="CZT41386.1"/>
    <property type="molecule type" value="Genomic_DNA"/>
</dbReference>
<accession>A0A1E1LX15</accession>
<protein>
    <submittedName>
        <fullName evidence="1">Uncharacterized protein</fullName>
    </submittedName>
</protein>
<proteinExistence type="predicted"/>
<gene>
    <name evidence="1" type="ORF">RSE6_01119</name>
</gene>
<dbReference type="AlphaFoldDB" id="A0A1E1LX15"/>